<feature type="domain" description="Retrotransposon gag" evidence="1">
    <location>
        <begin position="44"/>
        <end position="88"/>
    </location>
</feature>
<dbReference type="AlphaFoldDB" id="A0A5D3DWC3"/>
<organism evidence="3 5">
    <name type="scientific">Cucumis melo var. makuwa</name>
    <name type="common">Oriental melon</name>
    <dbReference type="NCBI Taxonomy" id="1194695"/>
    <lineage>
        <taxon>Eukaryota</taxon>
        <taxon>Viridiplantae</taxon>
        <taxon>Streptophyta</taxon>
        <taxon>Embryophyta</taxon>
        <taxon>Tracheophyta</taxon>
        <taxon>Spermatophyta</taxon>
        <taxon>Magnoliopsida</taxon>
        <taxon>eudicotyledons</taxon>
        <taxon>Gunneridae</taxon>
        <taxon>Pentapetalae</taxon>
        <taxon>rosids</taxon>
        <taxon>fabids</taxon>
        <taxon>Cucurbitales</taxon>
        <taxon>Cucurbitaceae</taxon>
        <taxon>Benincaseae</taxon>
        <taxon>Cucumis</taxon>
    </lineage>
</organism>
<protein>
    <submittedName>
        <fullName evidence="3">Retrotransposon gag protein</fullName>
    </submittedName>
</protein>
<dbReference type="PANTHER" id="PTHR33437">
    <property type="entry name" value="OS06G0361200 PROTEIN"/>
    <property type="match status" value="1"/>
</dbReference>
<evidence type="ECO:0000313" key="2">
    <source>
        <dbReference type="EMBL" id="KAA0063346.1"/>
    </source>
</evidence>
<accession>A0A5D3DWC3</accession>
<dbReference type="Pfam" id="PF03732">
    <property type="entry name" value="Retrotrans_gag"/>
    <property type="match status" value="1"/>
</dbReference>
<dbReference type="InterPro" id="IPR005162">
    <property type="entry name" value="Retrotrans_gag_dom"/>
</dbReference>
<dbReference type="Proteomes" id="UP000321947">
    <property type="component" value="Unassembled WGS sequence"/>
</dbReference>
<reference evidence="4 5" key="1">
    <citation type="submission" date="2019-08" db="EMBL/GenBank/DDBJ databases">
        <title>Draft genome sequences of two oriental melons (Cucumis melo L. var makuwa).</title>
        <authorList>
            <person name="Kwon S.-Y."/>
        </authorList>
    </citation>
    <scope>NUCLEOTIDE SEQUENCE [LARGE SCALE GENOMIC DNA]</scope>
    <source>
        <strain evidence="5">cv. Chang Bougi</strain>
        <strain evidence="4">cv. SW 3</strain>
        <tissue evidence="3">Leaf</tissue>
    </source>
</reference>
<dbReference type="OrthoDB" id="1740536at2759"/>
<name>A0A5D3DWC3_CUCMM</name>
<dbReference type="PANTHER" id="PTHR33437:SF2">
    <property type="entry name" value="OS06G0361200 PROTEIN"/>
    <property type="match status" value="1"/>
</dbReference>
<evidence type="ECO:0000313" key="4">
    <source>
        <dbReference type="Proteomes" id="UP000321393"/>
    </source>
</evidence>
<evidence type="ECO:0000313" key="3">
    <source>
        <dbReference type="EMBL" id="TYK28046.1"/>
    </source>
</evidence>
<gene>
    <name evidence="3" type="ORF">E5676_scaffold384G003060</name>
    <name evidence="2" type="ORF">E6C27_scaffold1505G00170</name>
</gene>
<evidence type="ECO:0000313" key="5">
    <source>
        <dbReference type="Proteomes" id="UP000321947"/>
    </source>
</evidence>
<dbReference type="EMBL" id="SSTE01002753">
    <property type="protein sequence ID" value="KAA0063346.1"/>
    <property type="molecule type" value="Genomic_DNA"/>
</dbReference>
<comment type="caution">
    <text evidence="3">The sequence shown here is derived from an EMBL/GenBank/DDBJ whole genome shotgun (WGS) entry which is preliminary data.</text>
</comment>
<dbReference type="EMBL" id="SSTD01002424">
    <property type="protein sequence ID" value="TYK28046.1"/>
    <property type="molecule type" value="Genomic_DNA"/>
</dbReference>
<proteinExistence type="predicted"/>
<evidence type="ECO:0000259" key="1">
    <source>
        <dbReference type="Pfam" id="PF03732"/>
    </source>
</evidence>
<sequence>MPTGYQPPKFQQFDGKGNPKQPVAHFIETCETAGMRGDLLVKQFVRTLKGNAFDWCTDLELESIDSWEQLERDFLNRFYSTRHVRAAARKQPYSVARMLTTKTRVDSKVGS</sequence>
<dbReference type="Proteomes" id="UP000321393">
    <property type="component" value="Unassembled WGS sequence"/>
</dbReference>